<dbReference type="Pfam" id="PF13948">
    <property type="entry name" value="DUF4215"/>
    <property type="match status" value="5"/>
</dbReference>
<keyword evidence="5" id="KW-1185">Reference proteome</keyword>
<keyword evidence="1" id="KW-0732">Signal</keyword>
<dbReference type="PANTHER" id="PTHR38934">
    <property type="entry name" value="HYPHALLY REGULATED CELL WALL PROTEIN 1"/>
    <property type="match status" value="1"/>
</dbReference>
<sequence length="642" mass="74059">MPEFEVAEGPPFFGRPDFELFITISEKQINTDSQGLPYEGCQLDIPELFEGCSFCVRGICLHCQEGWQYIEQDQECLPICGDFKLVQNEECDDGNLIPYDGFYQCQYSCPLFCKQCINGKCIECEQTQQLINGLCLFVCNQIKIYSVQQYTGCFNHIDNIQDNGYYQHTLFNQDNLKLFQNEFLDCNLLNYGIFGFNFNQCRLHNIQLCKNQSWDICLECIDGFQLTKSKQQCISICNDGQIVEFEVCDDGNVIQFDGCYKCQLSCQLECSNCVNQQCLQCIEGWDLIENQCLPNCGDGITVQTEQCDDGNQEVGDGCYECQAECSYCEICNYYNKCQVCQEHFHSVQQICLPICGDNYVESGLEECDDGNQIQYDGCYNCQLECDIRCQKCIYGQCKDICKYDELEIDGKCFKFISEDKYTINSNDCSNGCQECLQDECLFCLQNYILYRGLCYESECGNGIIEPLEDCDDGNSINNDGCSNQCKIEYNWNCFSKDQQVNQCFSITQASLEYLNQTNYYQYIQLLYSKKIILGNNSVIENFSAKDSFRILGLKSDEYLIKCNPKVPISQNEFKNIQYEFQIYFYYQINTNLIFNIQLNETILDENQMLILPTNLSIELKVPKILTMSQLTALRLQKQLAIV</sequence>
<dbReference type="PANTHER" id="PTHR38934:SF6">
    <property type="entry name" value="CHROMOSOME UNDETERMINED SCAFFOLD_176, WHOLE GENOME SHOTGUN SEQUENCE"/>
    <property type="match status" value="1"/>
</dbReference>
<evidence type="ECO:0000313" key="4">
    <source>
        <dbReference type="EMBL" id="CAD8135854.1"/>
    </source>
</evidence>
<dbReference type="Proteomes" id="UP000689195">
    <property type="component" value="Unassembled WGS sequence"/>
</dbReference>
<protein>
    <submittedName>
        <fullName evidence="4">Uncharacterized protein</fullName>
    </submittedName>
</protein>
<dbReference type="OrthoDB" id="409374at2759"/>
<accession>A0A8S1SAB5</accession>
<evidence type="ECO:0000256" key="2">
    <source>
        <dbReference type="ARBA" id="ARBA00022737"/>
    </source>
</evidence>
<keyword evidence="3" id="KW-1015">Disulfide bond</keyword>
<evidence type="ECO:0000256" key="3">
    <source>
        <dbReference type="ARBA" id="ARBA00023157"/>
    </source>
</evidence>
<dbReference type="EMBL" id="CAJJDO010000004">
    <property type="protein sequence ID" value="CAD8135854.1"/>
    <property type="molecule type" value="Genomic_DNA"/>
</dbReference>
<evidence type="ECO:0000313" key="5">
    <source>
        <dbReference type="Proteomes" id="UP000689195"/>
    </source>
</evidence>
<name>A0A8S1SAB5_9CILI</name>
<dbReference type="NCBIfam" id="TIGR02232">
    <property type="entry name" value="myxo_disulf_rpt"/>
    <property type="match status" value="4"/>
</dbReference>
<reference evidence="4" key="1">
    <citation type="submission" date="2021-01" db="EMBL/GenBank/DDBJ databases">
        <authorList>
            <consortium name="Genoscope - CEA"/>
            <person name="William W."/>
        </authorList>
    </citation>
    <scope>NUCLEOTIDE SEQUENCE</scope>
</reference>
<proteinExistence type="predicted"/>
<keyword evidence="2" id="KW-0677">Repeat</keyword>
<dbReference type="AlphaFoldDB" id="A0A8S1SAB5"/>
<dbReference type="InterPro" id="IPR011936">
    <property type="entry name" value="Myxo_disulph_rpt"/>
</dbReference>
<evidence type="ECO:0000256" key="1">
    <source>
        <dbReference type="ARBA" id="ARBA00022729"/>
    </source>
</evidence>
<gene>
    <name evidence="4" type="ORF">PPENT_87.1.T0040455</name>
</gene>
<comment type="caution">
    <text evidence="4">The sequence shown here is derived from an EMBL/GenBank/DDBJ whole genome shotgun (WGS) entry which is preliminary data.</text>
</comment>
<organism evidence="4 5">
    <name type="scientific">Paramecium pentaurelia</name>
    <dbReference type="NCBI Taxonomy" id="43138"/>
    <lineage>
        <taxon>Eukaryota</taxon>
        <taxon>Sar</taxon>
        <taxon>Alveolata</taxon>
        <taxon>Ciliophora</taxon>
        <taxon>Intramacronucleata</taxon>
        <taxon>Oligohymenophorea</taxon>
        <taxon>Peniculida</taxon>
        <taxon>Parameciidae</taxon>
        <taxon>Paramecium</taxon>
    </lineage>
</organism>